<dbReference type="InterPro" id="IPR029062">
    <property type="entry name" value="Class_I_gatase-like"/>
</dbReference>
<reference evidence="1 2" key="1">
    <citation type="submission" date="2018-04" db="EMBL/GenBank/DDBJ databases">
        <title>Novel Campyloabacter and Helicobacter Species and Strains.</title>
        <authorList>
            <person name="Mannion A.J."/>
            <person name="Shen Z."/>
            <person name="Fox J.G."/>
        </authorList>
    </citation>
    <scope>NUCLEOTIDE SEQUENCE [LARGE SCALE GENOMIC DNA]</scope>
    <source>
        <strain evidence="1 2">MIT 97-5075</strain>
    </source>
</reference>
<comment type="caution">
    <text evidence="1">The sequence shown here is derived from an EMBL/GenBank/DDBJ whole genome shotgun (WGS) entry which is preliminary data.</text>
</comment>
<gene>
    <name evidence="1" type="ORF">CQA66_01545</name>
</gene>
<keyword evidence="2" id="KW-1185">Reference proteome</keyword>
<proteinExistence type="predicted"/>
<evidence type="ECO:0000313" key="2">
    <source>
        <dbReference type="Proteomes" id="UP000256424"/>
    </source>
</evidence>
<dbReference type="Gene3D" id="3.40.50.880">
    <property type="match status" value="1"/>
</dbReference>
<dbReference type="PANTHER" id="PTHR43235">
    <property type="entry name" value="GLUTAMINE AMIDOTRANSFERASE PB2B2.05-RELATED"/>
    <property type="match status" value="1"/>
</dbReference>
<name>A0A3D8J7A0_9HELI</name>
<dbReference type="PANTHER" id="PTHR43235:SF1">
    <property type="entry name" value="GLUTAMINE AMIDOTRANSFERASE PB2B2.05-RELATED"/>
    <property type="match status" value="1"/>
</dbReference>
<dbReference type="SUPFAM" id="SSF52317">
    <property type="entry name" value="Class I glutamine amidotransferase-like"/>
    <property type="match status" value="1"/>
</dbReference>
<dbReference type="EMBL" id="NXLW01000002">
    <property type="protein sequence ID" value="RDU73377.1"/>
    <property type="molecule type" value="Genomic_DNA"/>
</dbReference>
<dbReference type="InterPro" id="IPR011697">
    <property type="entry name" value="Peptidase_C26"/>
</dbReference>
<dbReference type="GO" id="GO:0005829">
    <property type="term" value="C:cytosol"/>
    <property type="evidence" value="ECO:0007669"/>
    <property type="project" value="TreeGrafter"/>
</dbReference>
<dbReference type="OrthoDB" id="9813383at2"/>
<dbReference type="GO" id="GO:0016811">
    <property type="term" value="F:hydrolase activity, acting on carbon-nitrogen (but not peptide) bonds, in linear amides"/>
    <property type="evidence" value="ECO:0007669"/>
    <property type="project" value="InterPro"/>
</dbReference>
<dbReference type="InterPro" id="IPR044668">
    <property type="entry name" value="PuuD-like"/>
</dbReference>
<sequence length="245" mass="28199">MSKKMIAITQRLIAHEQYFEIREALSSEWGILFNKGHIFDSFLPLPLSYNMNFQDYLSSLGDRLAGVILSGGNDLSCCMKDSADDDTYLAQQKILSQQRDSYEKTIIQCCIAHRIALLGICRGAQMIAWHFGSNIERCKDHVGLHEIIYTQDARTLSYAQMQNKQEFSQQSFVGNSFHNYCITKLGKQLVALATSTDNTIESFRHKKYPIFGIVWHIERKNGWENNCIVQEWLNTIIKLQNPYSN</sequence>
<evidence type="ECO:0000313" key="1">
    <source>
        <dbReference type="EMBL" id="RDU73377.1"/>
    </source>
</evidence>
<keyword evidence="1" id="KW-0378">Hydrolase</keyword>
<dbReference type="Proteomes" id="UP000256424">
    <property type="component" value="Unassembled WGS sequence"/>
</dbReference>
<protein>
    <submittedName>
        <fullName evidence="1">Gamma-glutamyl-gamma-aminobutyrate hydrolase</fullName>
    </submittedName>
</protein>
<dbReference type="AlphaFoldDB" id="A0A3D8J7A0"/>
<dbReference type="Pfam" id="PF07722">
    <property type="entry name" value="Peptidase_C26"/>
    <property type="match status" value="1"/>
</dbReference>
<organism evidence="1 2">
    <name type="scientific">Helicobacter aurati</name>
    <dbReference type="NCBI Taxonomy" id="137778"/>
    <lineage>
        <taxon>Bacteria</taxon>
        <taxon>Pseudomonadati</taxon>
        <taxon>Campylobacterota</taxon>
        <taxon>Epsilonproteobacteria</taxon>
        <taxon>Campylobacterales</taxon>
        <taxon>Helicobacteraceae</taxon>
        <taxon>Helicobacter</taxon>
    </lineage>
</organism>
<dbReference type="RefSeq" id="WP_104762991.1">
    <property type="nucleotide sequence ID" value="NZ_FZPM01000012.1"/>
</dbReference>
<accession>A0A3D8J7A0</accession>